<accession>A0ABX4UQJ1</accession>
<sequence length="325" mass="34146">MSETPNRYGAHSNEQERWVLNGELHSGNPASQRETATSASSQSESSVGQMSTSNAAIGENSAPSGTLNSSLPDFGGGNSQSPSFPESPRKFPVPPGYEGNESWNAPSGMPRAGGSGNLGPGSFSGLGDNPVTPPRTPKSRALPITVLVVGIVLMLVVAPITFVTMIVVSALQIDSNKEIHPGGSSITRTADYQGTSLLIVEASNDADVRCDATFNGDKIESRSGDDSLAAGFASDPDNDAQHAFVYNLNSHGTLKVKCEPIDDKDATITSIGILPNLSFGPIIAAFVVPTIIGFTGLGLLIWGIVWTVKRGRDNRQALINNSYYR</sequence>
<evidence type="ECO:0000313" key="3">
    <source>
        <dbReference type="EMBL" id="PMB90523.1"/>
    </source>
</evidence>
<name>A0ABX4UQJ1_9ACTO</name>
<organism evidence="3 4">
    <name type="scientific">Varibaculum cambriense</name>
    <dbReference type="NCBI Taxonomy" id="184870"/>
    <lineage>
        <taxon>Bacteria</taxon>
        <taxon>Bacillati</taxon>
        <taxon>Actinomycetota</taxon>
        <taxon>Actinomycetes</taxon>
        <taxon>Actinomycetales</taxon>
        <taxon>Actinomycetaceae</taxon>
        <taxon>Varibaculum</taxon>
    </lineage>
</organism>
<keyword evidence="2" id="KW-0472">Membrane</keyword>
<evidence type="ECO:0000256" key="1">
    <source>
        <dbReference type="SAM" id="MobiDB-lite"/>
    </source>
</evidence>
<comment type="caution">
    <text evidence="3">The sequence shown here is derived from an EMBL/GenBank/DDBJ whole genome shotgun (WGS) entry which is preliminary data.</text>
</comment>
<feature type="compositionally biased region" description="Polar residues" evidence="1">
    <location>
        <begin position="61"/>
        <end position="71"/>
    </location>
</feature>
<evidence type="ECO:0000256" key="2">
    <source>
        <dbReference type="SAM" id="Phobius"/>
    </source>
</evidence>
<keyword evidence="2" id="KW-0812">Transmembrane</keyword>
<feature type="region of interest" description="Disordered" evidence="1">
    <location>
        <begin position="1"/>
        <end position="138"/>
    </location>
</feature>
<protein>
    <submittedName>
        <fullName evidence="3">Uncharacterized protein</fullName>
    </submittedName>
</protein>
<proteinExistence type="predicted"/>
<keyword evidence="2" id="KW-1133">Transmembrane helix</keyword>
<keyword evidence="4" id="KW-1185">Reference proteome</keyword>
<evidence type="ECO:0000313" key="4">
    <source>
        <dbReference type="Proteomes" id="UP000243201"/>
    </source>
</evidence>
<dbReference type="EMBL" id="PNGC01000001">
    <property type="protein sequence ID" value="PMB90523.1"/>
    <property type="molecule type" value="Genomic_DNA"/>
</dbReference>
<feature type="compositionally biased region" description="Low complexity" evidence="1">
    <location>
        <begin position="30"/>
        <end position="53"/>
    </location>
</feature>
<dbReference type="GeneID" id="78352053"/>
<gene>
    <name evidence="3" type="ORF">CJ240_01965</name>
</gene>
<dbReference type="RefSeq" id="WP_022864174.1">
    <property type="nucleotide sequence ID" value="NZ_JAHAIW010000002.1"/>
</dbReference>
<dbReference type="Proteomes" id="UP000243201">
    <property type="component" value="Unassembled WGS sequence"/>
</dbReference>
<feature type="transmembrane region" description="Helical" evidence="2">
    <location>
        <begin position="144"/>
        <end position="171"/>
    </location>
</feature>
<feature type="compositionally biased region" description="Gly residues" evidence="1">
    <location>
        <begin position="111"/>
        <end position="124"/>
    </location>
</feature>
<feature type="transmembrane region" description="Helical" evidence="2">
    <location>
        <begin position="282"/>
        <end position="308"/>
    </location>
</feature>
<reference evidence="3 4" key="1">
    <citation type="submission" date="2017-09" db="EMBL/GenBank/DDBJ databases">
        <title>Bacterial strain isolated from the female urinary microbiota.</title>
        <authorList>
            <person name="Thomas-White K."/>
            <person name="Kumar N."/>
            <person name="Forster S."/>
            <person name="Putonti C."/>
            <person name="Lawley T."/>
            <person name="Wolfe A.J."/>
        </authorList>
    </citation>
    <scope>NUCLEOTIDE SEQUENCE [LARGE SCALE GENOMIC DNA]</scope>
    <source>
        <strain evidence="3 4">UMB0744</strain>
    </source>
</reference>